<sequence length="43" mass="4953">MRPAPTALRRKIALKIKCRLNISRFRRHFSNWTDALGATARTG</sequence>
<name>X5FA79_NEIME</name>
<protein>
    <submittedName>
        <fullName evidence="1">ATP-dependent RNA helicase RhlE</fullName>
    </submittedName>
</protein>
<accession>X5FA79</accession>
<proteinExistence type="predicted"/>
<keyword evidence="1" id="KW-0347">Helicase</keyword>
<reference evidence="1 2" key="1">
    <citation type="journal article" date="2014" name="Genome Announc.">
        <title>Complete Genome Sequence of Neisseria meningitidis Serogroup A Strain NMA510612, Isolated from a Patient with Bacterial Meningitis in China.</title>
        <authorList>
            <person name="Zhang Y."/>
            <person name="Yang J."/>
            <person name="Xu L."/>
            <person name="Zhu Y."/>
            <person name="Liu B."/>
            <person name="Shao Z."/>
            <person name="Zhang X."/>
            <person name="Jin Q."/>
        </authorList>
    </citation>
    <scope>NUCLEOTIDE SEQUENCE [LARGE SCALE GENOMIC DNA]</scope>
    <source>
        <strain evidence="2">NMA510612</strain>
    </source>
</reference>
<keyword evidence="1" id="KW-0378">Hydrolase</keyword>
<keyword evidence="1" id="KW-0067">ATP-binding</keyword>
<dbReference type="GO" id="GO:0004386">
    <property type="term" value="F:helicase activity"/>
    <property type="evidence" value="ECO:0007669"/>
    <property type="project" value="UniProtKB-KW"/>
</dbReference>
<reference evidence="2" key="2">
    <citation type="submission" date="2014-02" db="EMBL/GenBank/DDBJ databases">
        <title>Complete Genome Sequence of Neisseria meningitides, serogroup A strain 510612.</title>
        <authorList>
            <person name="Zhang X."/>
            <person name="Zhang Y."/>
            <person name="Yang J."/>
            <person name="Zhu Y."/>
            <person name="Jin Q."/>
        </authorList>
    </citation>
    <scope>NUCLEOTIDE SEQUENCE</scope>
    <source>
        <strain evidence="2">NMA510612</strain>
    </source>
</reference>
<keyword evidence="1" id="KW-0547">Nucleotide-binding</keyword>
<dbReference type="Proteomes" id="UP000023582">
    <property type="component" value="Chromosome"/>
</dbReference>
<evidence type="ECO:0000313" key="2">
    <source>
        <dbReference type="Proteomes" id="UP000023582"/>
    </source>
</evidence>
<dbReference type="AlphaFoldDB" id="X5FA79"/>
<dbReference type="KEGG" id="nmx:NMA510612_1813"/>
<evidence type="ECO:0000313" key="1">
    <source>
        <dbReference type="EMBL" id="AHW76098.1"/>
    </source>
</evidence>
<dbReference type="EMBL" id="CP007524">
    <property type="protein sequence ID" value="AHW76098.1"/>
    <property type="molecule type" value="Genomic_DNA"/>
</dbReference>
<organism evidence="1 2">
    <name type="scientific">Neisseria meningitidis</name>
    <dbReference type="NCBI Taxonomy" id="487"/>
    <lineage>
        <taxon>Bacteria</taxon>
        <taxon>Pseudomonadati</taxon>
        <taxon>Pseudomonadota</taxon>
        <taxon>Betaproteobacteria</taxon>
        <taxon>Neisseriales</taxon>
        <taxon>Neisseriaceae</taxon>
        <taxon>Neisseria</taxon>
    </lineage>
</organism>
<gene>
    <name evidence="1" type="ORF">NMA510612_1813</name>
</gene>